<dbReference type="PANTHER" id="PTHR46320:SF1">
    <property type="entry name" value="GLYCEROPHOSPHODIESTER PHOSPHODIESTERASE 1"/>
    <property type="match status" value="1"/>
</dbReference>
<dbReference type="GO" id="GO:0006580">
    <property type="term" value="P:ethanolamine metabolic process"/>
    <property type="evidence" value="ECO:0007669"/>
    <property type="project" value="TreeGrafter"/>
</dbReference>
<dbReference type="AlphaFoldDB" id="A0AAN5AKM5"/>
<protein>
    <recommendedName>
        <fullName evidence="1">GP-PDE domain-containing protein</fullName>
    </recommendedName>
</protein>
<dbReference type="GO" id="GO:0070291">
    <property type="term" value="P:N-acylethanolamine metabolic process"/>
    <property type="evidence" value="ECO:0007669"/>
    <property type="project" value="TreeGrafter"/>
</dbReference>
<keyword evidence="3" id="KW-1185">Reference proteome</keyword>
<dbReference type="RefSeq" id="WP_338236297.1">
    <property type="nucleotide sequence ID" value="NZ_BQKE01000001.1"/>
</dbReference>
<dbReference type="GO" id="GO:0008889">
    <property type="term" value="F:glycerophosphodiester phosphodiesterase activity"/>
    <property type="evidence" value="ECO:0007669"/>
    <property type="project" value="TreeGrafter"/>
</dbReference>
<evidence type="ECO:0000313" key="2">
    <source>
        <dbReference type="EMBL" id="GJM60581.1"/>
    </source>
</evidence>
<evidence type="ECO:0000259" key="1">
    <source>
        <dbReference type="PROSITE" id="PS51704"/>
    </source>
</evidence>
<evidence type="ECO:0000313" key="3">
    <source>
        <dbReference type="Proteomes" id="UP001310022"/>
    </source>
</evidence>
<comment type="caution">
    <text evidence="2">The sequence shown here is derived from an EMBL/GenBank/DDBJ whole genome shotgun (WGS) entry which is preliminary data.</text>
</comment>
<dbReference type="CDD" id="cd08566">
    <property type="entry name" value="GDPD_AtGDE_like"/>
    <property type="match status" value="1"/>
</dbReference>
<dbReference type="PANTHER" id="PTHR46320">
    <property type="entry name" value="GLYCEROPHOSPHODIESTER PHOSPHODIESTERASE 1"/>
    <property type="match status" value="1"/>
</dbReference>
<sequence>MKNLLFSLLVAGLLFQACDFQKAASREEALKQSAEKKKADDQRAERFKKYFAAFEKLNQKPFCEQGLEQVQEIFGNPEGRVLVAAHRGDHMEKPENSLPSFEHSVNYGTDIIELDIRNSKDDSLMVIHDGTVNRTTNGEGKVAEMNYEQLRALKLIDEFTGKDTDLQIPTLYESLKAMKGKIMIDLDIKCDNIEAIHAMVAALEMFDQCLFFCDEADMDYVLGRAPEALVMPRARSMESLEHLMEKYNPAIIHIDDSNFEVSEAVLYIKSMRADCRVWANALGKYDRAAIEGDDEGIHRLMEQGIDVVQTDLPRYVQYLVCSEAL</sequence>
<dbReference type="SUPFAM" id="SSF51695">
    <property type="entry name" value="PLC-like phosphodiesterases"/>
    <property type="match status" value="1"/>
</dbReference>
<reference evidence="2 3" key="1">
    <citation type="submission" date="2021-12" db="EMBL/GenBank/DDBJ databases">
        <title>Genome sequencing of bacteria with rrn-lacking chromosome and rrn-plasmid.</title>
        <authorList>
            <person name="Anda M."/>
            <person name="Iwasaki W."/>
        </authorList>
    </citation>
    <scope>NUCLEOTIDE SEQUENCE [LARGE SCALE GENOMIC DNA]</scope>
    <source>
        <strain evidence="2 3">NBRC 15940</strain>
    </source>
</reference>
<organism evidence="2 3">
    <name type="scientific">Persicobacter diffluens</name>
    <dbReference type="NCBI Taxonomy" id="981"/>
    <lineage>
        <taxon>Bacteria</taxon>
        <taxon>Pseudomonadati</taxon>
        <taxon>Bacteroidota</taxon>
        <taxon>Cytophagia</taxon>
        <taxon>Cytophagales</taxon>
        <taxon>Persicobacteraceae</taxon>
        <taxon>Persicobacter</taxon>
    </lineage>
</organism>
<dbReference type="PROSITE" id="PS51704">
    <property type="entry name" value="GP_PDE"/>
    <property type="match status" value="1"/>
</dbReference>
<dbReference type="GO" id="GO:0006644">
    <property type="term" value="P:phospholipid metabolic process"/>
    <property type="evidence" value="ECO:0007669"/>
    <property type="project" value="TreeGrafter"/>
</dbReference>
<accession>A0AAN5AKM5</accession>
<dbReference type="GO" id="GO:0005886">
    <property type="term" value="C:plasma membrane"/>
    <property type="evidence" value="ECO:0007669"/>
    <property type="project" value="TreeGrafter"/>
</dbReference>
<dbReference type="EMBL" id="BQKE01000001">
    <property type="protein sequence ID" value="GJM60581.1"/>
    <property type="molecule type" value="Genomic_DNA"/>
</dbReference>
<dbReference type="Proteomes" id="UP001310022">
    <property type="component" value="Unassembled WGS sequence"/>
</dbReference>
<gene>
    <name evidence="2" type="ORF">PEDI_11330</name>
</gene>
<dbReference type="InterPro" id="IPR030395">
    <property type="entry name" value="GP_PDE_dom"/>
</dbReference>
<proteinExistence type="predicted"/>
<dbReference type="PROSITE" id="PS51257">
    <property type="entry name" value="PROKAR_LIPOPROTEIN"/>
    <property type="match status" value="1"/>
</dbReference>
<name>A0AAN5AKM5_9BACT</name>
<dbReference type="Pfam" id="PF03009">
    <property type="entry name" value="GDPD"/>
    <property type="match status" value="1"/>
</dbReference>
<dbReference type="InterPro" id="IPR017946">
    <property type="entry name" value="PLC-like_Pdiesterase_TIM-brl"/>
</dbReference>
<dbReference type="Gene3D" id="3.20.20.190">
    <property type="entry name" value="Phosphatidylinositol (PI) phosphodiesterase"/>
    <property type="match status" value="1"/>
</dbReference>
<feature type="domain" description="GP-PDE" evidence="1">
    <location>
        <begin position="81"/>
        <end position="320"/>
    </location>
</feature>